<protein>
    <recommendedName>
        <fullName evidence="4">YwiC-like protein</fullName>
    </recommendedName>
</protein>
<feature type="transmembrane region" description="Helical" evidence="1">
    <location>
        <begin position="253"/>
        <end position="275"/>
    </location>
</feature>
<evidence type="ECO:0000256" key="1">
    <source>
        <dbReference type="SAM" id="Phobius"/>
    </source>
</evidence>
<feature type="transmembrane region" description="Helical" evidence="1">
    <location>
        <begin position="157"/>
        <end position="177"/>
    </location>
</feature>
<dbReference type="Proteomes" id="UP001266099">
    <property type="component" value="Unassembled WGS sequence"/>
</dbReference>
<proteinExistence type="predicted"/>
<name>A0ABU1T1B2_9ACTO</name>
<feature type="transmembrane region" description="Helical" evidence="1">
    <location>
        <begin position="189"/>
        <end position="209"/>
    </location>
</feature>
<evidence type="ECO:0000313" key="2">
    <source>
        <dbReference type="EMBL" id="MDR6939086.1"/>
    </source>
</evidence>
<keyword evidence="3" id="KW-1185">Reference proteome</keyword>
<keyword evidence="1" id="KW-1133">Transmembrane helix</keyword>
<feature type="transmembrane region" description="Helical" evidence="1">
    <location>
        <begin position="42"/>
        <end position="67"/>
    </location>
</feature>
<dbReference type="EMBL" id="JAVDUJ010000001">
    <property type="protein sequence ID" value="MDR6939086.1"/>
    <property type="molecule type" value="Genomic_DNA"/>
</dbReference>
<feature type="transmembrane region" description="Helical" evidence="1">
    <location>
        <begin position="110"/>
        <end position="127"/>
    </location>
</feature>
<feature type="transmembrane region" description="Helical" evidence="1">
    <location>
        <begin position="287"/>
        <end position="306"/>
    </location>
</feature>
<reference evidence="2 3" key="1">
    <citation type="submission" date="2023-07" db="EMBL/GenBank/DDBJ databases">
        <title>Sequencing the genomes of 1000 actinobacteria strains.</title>
        <authorList>
            <person name="Klenk H.-P."/>
        </authorList>
    </citation>
    <scope>NUCLEOTIDE SEQUENCE [LARGE SCALE GENOMIC DNA]</scope>
    <source>
        <strain evidence="2 3">DSM 15539</strain>
    </source>
</reference>
<comment type="caution">
    <text evidence="2">The sequence shown here is derived from an EMBL/GenBank/DDBJ whole genome shotgun (WGS) entry which is preliminary data.</text>
</comment>
<feature type="transmembrane region" description="Helical" evidence="1">
    <location>
        <begin position="133"/>
        <end position="150"/>
    </location>
</feature>
<evidence type="ECO:0008006" key="4">
    <source>
        <dbReference type="Google" id="ProtNLM"/>
    </source>
</evidence>
<keyword evidence="1" id="KW-0812">Transmembrane</keyword>
<dbReference type="RefSeq" id="WP_309955432.1">
    <property type="nucleotide sequence ID" value="NZ_JAVDUJ010000001.1"/>
</dbReference>
<dbReference type="Pfam" id="PF14256">
    <property type="entry name" value="YwiC"/>
    <property type="match status" value="1"/>
</dbReference>
<sequence>MQRVNPTDSTKHNIRNISNSAAIEPAQHRPLRKKSGSSLRTLSAAGWLPNYHGAWAMISVPILLGVFSRGMRGLQWLDLLLLAFWWIGYFAFFAGALFLKTRFRRGFQPLCIYLGISAIAGLCLLILKPALAIWIPIFLPLVLISIWAAWTRRERGLRNDLATVTAACLMLPVAAHARSGVLALSALDISIWLATFIIGWYFLGTVFYVKTNIRKRNSAAWLTISGIFHAFGFLTAIYLFVTPEINAPAISNLVIIFLITLCAIIFFRSILVPLYGRWRKFPSAKTIGIGEFIISILLFCALFTYLSQIP</sequence>
<gene>
    <name evidence="2" type="ORF">J2S36_000629</name>
</gene>
<evidence type="ECO:0000313" key="3">
    <source>
        <dbReference type="Proteomes" id="UP001266099"/>
    </source>
</evidence>
<feature type="transmembrane region" description="Helical" evidence="1">
    <location>
        <begin position="79"/>
        <end position="98"/>
    </location>
</feature>
<accession>A0ABU1T1B2</accession>
<dbReference type="InterPro" id="IPR025576">
    <property type="entry name" value="YwiC"/>
</dbReference>
<organism evidence="2 3">
    <name type="scientific">Arcanobacterium hippocoleae</name>
    <dbReference type="NCBI Taxonomy" id="149017"/>
    <lineage>
        <taxon>Bacteria</taxon>
        <taxon>Bacillati</taxon>
        <taxon>Actinomycetota</taxon>
        <taxon>Actinomycetes</taxon>
        <taxon>Actinomycetales</taxon>
        <taxon>Actinomycetaceae</taxon>
        <taxon>Arcanobacterium</taxon>
    </lineage>
</organism>
<feature type="transmembrane region" description="Helical" evidence="1">
    <location>
        <begin position="221"/>
        <end position="241"/>
    </location>
</feature>
<keyword evidence="1" id="KW-0472">Membrane</keyword>